<dbReference type="InterPro" id="IPR050645">
    <property type="entry name" value="Histidine_acid_phosphatase"/>
</dbReference>
<evidence type="ECO:0008006" key="5">
    <source>
        <dbReference type="Google" id="ProtNLM"/>
    </source>
</evidence>
<dbReference type="InterPro" id="IPR000560">
    <property type="entry name" value="His_Pase_clade-2"/>
</dbReference>
<accession>A0A081K7T3</accession>
<dbReference type="RefSeq" id="WP_020584006.1">
    <property type="nucleotide sequence ID" value="NZ_JOJP01000001.1"/>
</dbReference>
<dbReference type="InterPro" id="IPR029033">
    <property type="entry name" value="His_PPase_superfam"/>
</dbReference>
<dbReference type="Gene3D" id="3.40.50.1240">
    <property type="entry name" value="Phosphoglycerate mutase-like"/>
    <property type="match status" value="1"/>
</dbReference>
<dbReference type="eggNOG" id="ENOG5032X0S">
    <property type="taxonomic scope" value="Bacteria"/>
</dbReference>
<keyword evidence="4" id="KW-1185">Reference proteome</keyword>
<dbReference type="AlphaFoldDB" id="A0A081K7T3"/>
<dbReference type="EMBL" id="JOJP01000001">
    <property type="protein sequence ID" value="KEI70209.1"/>
    <property type="molecule type" value="Genomic_DNA"/>
</dbReference>
<dbReference type="Pfam" id="PF00328">
    <property type="entry name" value="His_Phos_2"/>
    <property type="match status" value="1"/>
</dbReference>
<organism evidence="3 4">
    <name type="scientific">Endozoicomonas elysicola</name>
    <dbReference type="NCBI Taxonomy" id="305900"/>
    <lineage>
        <taxon>Bacteria</taxon>
        <taxon>Pseudomonadati</taxon>
        <taxon>Pseudomonadota</taxon>
        <taxon>Gammaproteobacteria</taxon>
        <taxon>Oceanospirillales</taxon>
        <taxon>Endozoicomonadaceae</taxon>
        <taxon>Endozoicomonas</taxon>
    </lineage>
</organism>
<evidence type="ECO:0000313" key="3">
    <source>
        <dbReference type="EMBL" id="KEI70209.1"/>
    </source>
</evidence>
<comment type="caution">
    <text evidence="3">The sequence shown here is derived from an EMBL/GenBank/DDBJ whole genome shotgun (WGS) entry which is preliminary data.</text>
</comment>
<proteinExistence type="inferred from homology"/>
<gene>
    <name evidence="3" type="ORF">GV64_05135</name>
</gene>
<dbReference type="PANTHER" id="PTHR11567:SF110">
    <property type="entry name" value="2-PHOSPHOXYLOSE PHOSPHATASE 1"/>
    <property type="match status" value="1"/>
</dbReference>
<reference evidence="3 4" key="1">
    <citation type="submission" date="2014-06" db="EMBL/GenBank/DDBJ databases">
        <title>Whole Genome Sequences of Three Symbiotic Endozoicomonas Bacteria.</title>
        <authorList>
            <person name="Neave M.J."/>
            <person name="Apprill A."/>
            <person name="Voolstra C.R."/>
        </authorList>
    </citation>
    <scope>NUCLEOTIDE SEQUENCE [LARGE SCALE GENOMIC DNA]</scope>
    <source>
        <strain evidence="3 4">DSM 22380</strain>
    </source>
</reference>
<dbReference type="CDD" id="cd07061">
    <property type="entry name" value="HP_HAP_like"/>
    <property type="match status" value="1"/>
</dbReference>
<name>A0A081K7T3_9GAMM</name>
<dbReference type="PANTHER" id="PTHR11567">
    <property type="entry name" value="ACID PHOSPHATASE-RELATED"/>
    <property type="match status" value="1"/>
</dbReference>
<dbReference type="STRING" id="305900.GV64_05135"/>
<evidence type="ECO:0000256" key="2">
    <source>
        <dbReference type="ARBA" id="ARBA00022801"/>
    </source>
</evidence>
<comment type="similarity">
    <text evidence="1">Belongs to the histidine acid phosphatase family.</text>
</comment>
<sequence length="433" mass="48426">MKLQTLLGHCLKKVMAFDYCNNSLKSYLMHGRTSGCFHICSLPESGFKKLFLIFHTVFAMCFLSVGVDATGIGFEMETPADYLISLVRHGDRSPRDLGDMAQYWPMGPGQLTAGGLEQEYLLGKKIRQHYFSESLPDSWSPKISQHYAKGLDRTIQSASALLQGVYPGQPRNTGLPGGIQVPPVYASPLASDDLFSAQRLCPGYLHRVQALEKSADWLRKKEQYRDQLSSWFELSEGSGAGDLYSLIPLIDQISIHRMHRRPMPKGITIQEAIELEELLNWVVSRIIANYEIAQLIGAPLAKAMIRDFKRVQQCLEDKGSCNSCQRWTLYSASDSNLLAIMTMLGAPSDRIVDYATHFGVQLNWNEGRPEIALSLNHEPFSVPGCVGHCSLDQWLVLLEQSLPDDWDYLCARDRGGFAPYPEPYVPSGSVASR</sequence>
<evidence type="ECO:0000256" key="1">
    <source>
        <dbReference type="ARBA" id="ARBA00005375"/>
    </source>
</evidence>
<dbReference type="GO" id="GO:0016791">
    <property type="term" value="F:phosphatase activity"/>
    <property type="evidence" value="ECO:0007669"/>
    <property type="project" value="TreeGrafter"/>
</dbReference>
<dbReference type="SUPFAM" id="SSF53254">
    <property type="entry name" value="Phosphoglycerate mutase-like"/>
    <property type="match status" value="1"/>
</dbReference>
<protein>
    <recommendedName>
        <fullName evidence="5">Acid phosphatase</fullName>
    </recommendedName>
</protein>
<dbReference type="Proteomes" id="UP000027997">
    <property type="component" value="Unassembled WGS sequence"/>
</dbReference>
<keyword evidence="2" id="KW-0378">Hydrolase</keyword>
<evidence type="ECO:0000313" key="4">
    <source>
        <dbReference type="Proteomes" id="UP000027997"/>
    </source>
</evidence>